<reference evidence="2" key="1">
    <citation type="submission" date="2014-11" db="EMBL/GenBank/DDBJ databases">
        <authorList>
            <person name="Amaro Gonzalez C."/>
        </authorList>
    </citation>
    <scope>NUCLEOTIDE SEQUENCE</scope>
</reference>
<keyword evidence="1" id="KW-0812">Transmembrane</keyword>
<reference evidence="2" key="2">
    <citation type="journal article" date="2015" name="Fish Shellfish Immunol.">
        <title>Early steps in the European eel (Anguilla anguilla)-Vibrio vulnificus interaction in the gills: Role of the RtxA13 toxin.</title>
        <authorList>
            <person name="Callol A."/>
            <person name="Pajuelo D."/>
            <person name="Ebbesson L."/>
            <person name="Teles M."/>
            <person name="MacKenzie S."/>
            <person name="Amaro C."/>
        </authorList>
    </citation>
    <scope>NUCLEOTIDE SEQUENCE</scope>
</reference>
<organism evidence="2">
    <name type="scientific">Anguilla anguilla</name>
    <name type="common">European freshwater eel</name>
    <name type="synonym">Muraena anguilla</name>
    <dbReference type="NCBI Taxonomy" id="7936"/>
    <lineage>
        <taxon>Eukaryota</taxon>
        <taxon>Metazoa</taxon>
        <taxon>Chordata</taxon>
        <taxon>Craniata</taxon>
        <taxon>Vertebrata</taxon>
        <taxon>Euteleostomi</taxon>
        <taxon>Actinopterygii</taxon>
        <taxon>Neopterygii</taxon>
        <taxon>Teleostei</taxon>
        <taxon>Anguilliformes</taxon>
        <taxon>Anguillidae</taxon>
        <taxon>Anguilla</taxon>
    </lineage>
</organism>
<proteinExistence type="predicted"/>
<evidence type="ECO:0000256" key="1">
    <source>
        <dbReference type="SAM" id="Phobius"/>
    </source>
</evidence>
<keyword evidence="1" id="KW-1133">Transmembrane helix</keyword>
<feature type="transmembrane region" description="Helical" evidence="1">
    <location>
        <begin position="12"/>
        <end position="31"/>
    </location>
</feature>
<protein>
    <submittedName>
        <fullName evidence="2">Uncharacterized protein</fullName>
    </submittedName>
</protein>
<evidence type="ECO:0000313" key="2">
    <source>
        <dbReference type="EMBL" id="JAH77628.1"/>
    </source>
</evidence>
<name>A0A0E9VK60_ANGAN</name>
<accession>A0A0E9VK60</accession>
<dbReference type="EMBL" id="GBXM01030949">
    <property type="protein sequence ID" value="JAH77628.1"/>
    <property type="molecule type" value="Transcribed_RNA"/>
</dbReference>
<dbReference type="AlphaFoldDB" id="A0A0E9VK60"/>
<sequence>MRVSYINIELSRLFSLLCFFINNSVVTLVNLT</sequence>
<keyword evidence="1" id="KW-0472">Membrane</keyword>